<evidence type="ECO:0000313" key="1">
    <source>
        <dbReference type="EMBL" id="KAF0931602.1"/>
    </source>
</evidence>
<protein>
    <submittedName>
        <fullName evidence="1">Uncharacterized protein</fullName>
    </submittedName>
</protein>
<evidence type="ECO:0000313" key="2">
    <source>
        <dbReference type="Proteomes" id="UP000479710"/>
    </source>
</evidence>
<comment type="caution">
    <text evidence="1">The sequence shown here is derived from an EMBL/GenBank/DDBJ whole genome shotgun (WGS) entry which is preliminary data.</text>
</comment>
<dbReference type="EMBL" id="SPHZ02000001">
    <property type="protein sequence ID" value="KAF0931602.1"/>
    <property type="molecule type" value="Genomic_DNA"/>
</dbReference>
<dbReference type="AlphaFoldDB" id="A0A6G1F460"/>
<sequence length="67" mass="7469">MYSTSEASSAQTLKSGDRSWWAHGRGIFMVLEIRSSISNMRMKKSGWAVPSPPPSQELFSLSMPFMA</sequence>
<reference evidence="1 2" key="1">
    <citation type="submission" date="2019-11" db="EMBL/GenBank/DDBJ databases">
        <title>Whole genome sequence of Oryza granulata.</title>
        <authorList>
            <person name="Li W."/>
        </authorList>
    </citation>
    <scope>NUCLEOTIDE SEQUENCE [LARGE SCALE GENOMIC DNA]</scope>
    <source>
        <strain evidence="2">cv. Menghai</strain>
        <tissue evidence="1">Leaf</tissue>
    </source>
</reference>
<gene>
    <name evidence="1" type="ORF">E2562_005566</name>
</gene>
<organism evidence="1 2">
    <name type="scientific">Oryza meyeriana var. granulata</name>
    <dbReference type="NCBI Taxonomy" id="110450"/>
    <lineage>
        <taxon>Eukaryota</taxon>
        <taxon>Viridiplantae</taxon>
        <taxon>Streptophyta</taxon>
        <taxon>Embryophyta</taxon>
        <taxon>Tracheophyta</taxon>
        <taxon>Spermatophyta</taxon>
        <taxon>Magnoliopsida</taxon>
        <taxon>Liliopsida</taxon>
        <taxon>Poales</taxon>
        <taxon>Poaceae</taxon>
        <taxon>BOP clade</taxon>
        <taxon>Oryzoideae</taxon>
        <taxon>Oryzeae</taxon>
        <taxon>Oryzinae</taxon>
        <taxon>Oryza</taxon>
        <taxon>Oryza meyeriana</taxon>
    </lineage>
</organism>
<name>A0A6G1F460_9ORYZ</name>
<proteinExistence type="predicted"/>
<dbReference type="Proteomes" id="UP000479710">
    <property type="component" value="Unassembled WGS sequence"/>
</dbReference>
<keyword evidence="2" id="KW-1185">Reference proteome</keyword>
<accession>A0A6G1F460</accession>